<dbReference type="EMBL" id="JAJISC010000007">
    <property type="protein sequence ID" value="MCS2610527.1"/>
    <property type="molecule type" value="Genomic_DNA"/>
</dbReference>
<name>A0ABT2EG16_9GAMM</name>
<organism evidence="2 3">
    <name type="scientific">Halomonas dongshanensis</name>
    <dbReference type="NCBI Taxonomy" id="2890835"/>
    <lineage>
        <taxon>Bacteria</taxon>
        <taxon>Pseudomonadati</taxon>
        <taxon>Pseudomonadota</taxon>
        <taxon>Gammaproteobacteria</taxon>
        <taxon>Oceanospirillales</taxon>
        <taxon>Halomonadaceae</taxon>
        <taxon>Halomonas</taxon>
    </lineage>
</organism>
<proteinExistence type="predicted"/>
<feature type="transmembrane region" description="Helical" evidence="1">
    <location>
        <begin position="71"/>
        <end position="91"/>
    </location>
</feature>
<reference evidence="2" key="1">
    <citation type="submission" date="2021-11" db="EMBL/GenBank/DDBJ databases">
        <title>Halomonas sp., isolated from a coastal aquaculture zone in Dongshan Bay.</title>
        <authorList>
            <person name="Lin W."/>
        </authorList>
    </citation>
    <scope>NUCLEOTIDE SEQUENCE</scope>
    <source>
        <strain evidence="2">Yzlin-01</strain>
    </source>
</reference>
<feature type="transmembrane region" description="Helical" evidence="1">
    <location>
        <begin position="40"/>
        <end position="59"/>
    </location>
</feature>
<comment type="caution">
    <text evidence="2">The sequence shown here is derived from an EMBL/GenBank/DDBJ whole genome shotgun (WGS) entry which is preliminary data.</text>
</comment>
<keyword evidence="1" id="KW-0812">Transmembrane</keyword>
<evidence type="ECO:0000313" key="2">
    <source>
        <dbReference type="EMBL" id="MCS2610527.1"/>
    </source>
</evidence>
<dbReference type="RefSeq" id="WP_259037025.1">
    <property type="nucleotide sequence ID" value="NZ_JAJISC010000007.1"/>
</dbReference>
<evidence type="ECO:0000313" key="3">
    <source>
        <dbReference type="Proteomes" id="UP001165542"/>
    </source>
</evidence>
<evidence type="ECO:0000256" key="1">
    <source>
        <dbReference type="SAM" id="Phobius"/>
    </source>
</evidence>
<dbReference type="Proteomes" id="UP001165542">
    <property type="component" value="Unassembled WGS sequence"/>
</dbReference>
<keyword evidence="1" id="KW-1133">Transmembrane helix</keyword>
<accession>A0ABT2EG16</accession>
<feature type="transmembrane region" description="Helical" evidence="1">
    <location>
        <begin position="97"/>
        <end position="119"/>
    </location>
</feature>
<keyword evidence="3" id="KW-1185">Reference proteome</keyword>
<keyword evidence="1" id="KW-0472">Membrane</keyword>
<evidence type="ECO:0008006" key="4">
    <source>
        <dbReference type="Google" id="ProtNLM"/>
    </source>
</evidence>
<gene>
    <name evidence="2" type="ORF">LLY24_14500</name>
</gene>
<protein>
    <recommendedName>
        <fullName evidence="4">Transmembrane protein</fullName>
    </recommendedName>
</protein>
<sequence length="124" mass="13416">MAAAPIPSPERFSVTLGLCLVMLATLPRYAAGGFETRQTLMLMALACVAVVALVQLRLLDKAARAALPRLLKRLVLALIIGVALMTAWYAVMGEYLSWQMLASHGTTLGLILHALGLWWGQRSV</sequence>